<comment type="caution">
    <text evidence="2">The sequence shown here is derived from an EMBL/GenBank/DDBJ whole genome shotgun (WGS) entry which is preliminary data.</text>
</comment>
<dbReference type="EMBL" id="JAUJYO010000008">
    <property type="protein sequence ID" value="KAK1310061.1"/>
    <property type="molecule type" value="Genomic_DNA"/>
</dbReference>
<protein>
    <recommendedName>
        <fullName evidence="1">Reverse transcriptase zinc-binding domain-containing protein</fullName>
    </recommendedName>
</protein>
<organism evidence="2 3">
    <name type="scientific">Acorus calamus</name>
    <name type="common">Sweet flag</name>
    <dbReference type="NCBI Taxonomy" id="4465"/>
    <lineage>
        <taxon>Eukaryota</taxon>
        <taxon>Viridiplantae</taxon>
        <taxon>Streptophyta</taxon>
        <taxon>Embryophyta</taxon>
        <taxon>Tracheophyta</taxon>
        <taxon>Spermatophyta</taxon>
        <taxon>Magnoliopsida</taxon>
        <taxon>Liliopsida</taxon>
        <taxon>Acoraceae</taxon>
        <taxon>Acorus</taxon>
    </lineage>
</organism>
<reference evidence="2" key="2">
    <citation type="submission" date="2023-06" db="EMBL/GenBank/DDBJ databases">
        <authorList>
            <person name="Ma L."/>
            <person name="Liu K.-W."/>
            <person name="Li Z."/>
            <person name="Hsiao Y.-Y."/>
            <person name="Qi Y."/>
            <person name="Fu T."/>
            <person name="Tang G."/>
            <person name="Zhang D."/>
            <person name="Sun W.-H."/>
            <person name="Liu D.-K."/>
            <person name="Li Y."/>
            <person name="Chen G.-Z."/>
            <person name="Liu X.-D."/>
            <person name="Liao X.-Y."/>
            <person name="Jiang Y.-T."/>
            <person name="Yu X."/>
            <person name="Hao Y."/>
            <person name="Huang J."/>
            <person name="Zhao X.-W."/>
            <person name="Ke S."/>
            <person name="Chen Y.-Y."/>
            <person name="Wu W.-L."/>
            <person name="Hsu J.-L."/>
            <person name="Lin Y.-F."/>
            <person name="Huang M.-D."/>
            <person name="Li C.-Y."/>
            <person name="Huang L."/>
            <person name="Wang Z.-W."/>
            <person name="Zhao X."/>
            <person name="Zhong W.-Y."/>
            <person name="Peng D.-H."/>
            <person name="Ahmad S."/>
            <person name="Lan S."/>
            <person name="Zhang J.-S."/>
            <person name="Tsai W.-C."/>
            <person name="Van De Peer Y."/>
            <person name="Liu Z.-J."/>
        </authorList>
    </citation>
    <scope>NUCLEOTIDE SEQUENCE</scope>
    <source>
        <strain evidence="2">CP</strain>
        <tissue evidence="2">Leaves</tissue>
    </source>
</reference>
<reference evidence="2" key="1">
    <citation type="journal article" date="2023" name="Nat. Commun.">
        <title>Diploid and tetraploid genomes of Acorus and the evolution of monocots.</title>
        <authorList>
            <person name="Ma L."/>
            <person name="Liu K.W."/>
            <person name="Li Z."/>
            <person name="Hsiao Y.Y."/>
            <person name="Qi Y."/>
            <person name="Fu T."/>
            <person name="Tang G.D."/>
            <person name="Zhang D."/>
            <person name="Sun W.H."/>
            <person name="Liu D.K."/>
            <person name="Li Y."/>
            <person name="Chen G.Z."/>
            <person name="Liu X.D."/>
            <person name="Liao X.Y."/>
            <person name="Jiang Y.T."/>
            <person name="Yu X."/>
            <person name="Hao Y."/>
            <person name="Huang J."/>
            <person name="Zhao X.W."/>
            <person name="Ke S."/>
            <person name="Chen Y.Y."/>
            <person name="Wu W.L."/>
            <person name="Hsu J.L."/>
            <person name="Lin Y.F."/>
            <person name="Huang M.D."/>
            <person name="Li C.Y."/>
            <person name="Huang L."/>
            <person name="Wang Z.W."/>
            <person name="Zhao X."/>
            <person name="Zhong W.Y."/>
            <person name="Peng D.H."/>
            <person name="Ahmad S."/>
            <person name="Lan S."/>
            <person name="Zhang J.S."/>
            <person name="Tsai W.C."/>
            <person name="Van de Peer Y."/>
            <person name="Liu Z.J."/>
        </authorList>
    </citation>
    <scope>NUCLEOTIDE SEQUENCE</scope>
    <source>
        <strain evidence="2">CP</strain>
    </source>
</reference>
<feature type="domain" description="Reverse transcriptase zinc-binding" evidence="1">
    <location>
        <begin position="119"/>
        <end position="207"/>
    </location>
</feature>
<dbReference type="PANTHER" id="PTHR36617:SF15">
    <property type="entry name" value="REVERSE TRANSCRIPTASE ZINC-BINDING DOMAIN-CONTAINING PROTEIN"/>
    <property type="match status" value="1"/>
</dbReference>
<keyword evidence="3" id="KW-1185">Reference proteome</keyword>
<dbReference type="Proteomes" id="UP001180020">
    <property type="component" value="Unassembled WGS sequence"/>
</dbReference>
<gene>
    <name evidence="2" type="ORF">QJS10_CPA08g01032</name>
</gene>
<name>A0AAV9E999_ACOCL</name>
<sequence>MSFLAKGWFSLGDEFARGFRWRLGGGERIRFWLDHWKGDRPFWSKYPLLFHLAEHKEELAGTVWQGTADNGEWRLKVRRISNDLQVQELAALLEVLGETSITPGQPDQLEWIDSPSRGYTVKVGYVWWSKDKPGNQEMEEQTPVLWRWRLPCKIKIFVWLVLQNRLLTKVYRAKWRPNDLTECGLCLGEPETVEHLLLTCPVANRLWAGLSTTTSNHFRFQSLPDLWEAMRSIAPSGGRTLQARFLNILIPAGLWAIWRTRNDATFRGQRVYFENIWDLALGLIQDWGRHLAGLKGVSYVGGRLRCE</sequence>
<dbReference type="PANTHER" id="PTHR36617">
    <property type="entry name" value="PROTEIN, PUTATIVE-RELATED"/>
    <property type="match status" value="1"/>
</dbReference>
<dbReference type="Pfam" id="PF13966">
    <property type="entry name" value="zf-RVT"/>
    <property type="match status" value="1"/>
</dbReference>
<dbReference type="InterPro" id="IPR026960">
    <property type="entry name" value="RVT-Znf"/>
</dbReference>
<proteinExistence type="predicted"/>
<evidence type="ECO:0000313" key="3">
    <source>
        <dbReference type="Proteomes" id="UP001180020"/>
    </source>
</evidence>
<evidence type="ECO:0000313" key="2">
    <source>
        <dbReference type="EMBL" id="KAK1310061.1"/>
    </source>
</evidence>
<dbReference type="AlphaFoldDB" id="A0AAV9E999"/>
<evidence type="ECO:0000259" key="1">
    <source>
        <dbReference type="Pfam" id="PF13966"/>
    </source>
</evidence>
<accession>A0AAV9E999</accession>